<evidence type="ECO:0000256" key="1">
    <source>
        <dbReference type="SAM" id="Phobius"/>
    </source>
</evidence>
<protein>
    <submittedName>
        <fullName evidence="2">Uncharacterized protein</fullName>
    </submittedName>
</protein>
<dbReference type="GeneID" id="54475845"/>
<evidence type="ECO:0000313" key="2">
    <source>
        <dbReference type="EMBL" id="KAF2479283.1"/>
    </source>
</evidence>
<dbReference type="EMBL" id="MU001642">
    <property type="protein sequence ID" value="KAF2479283.1"/>
    <property type="molecule type" value="Genomic_DNA"/>
</dbReference>
<dbReference type="RefSeq" id="XP_033585853.1">
    <property type="nucleotide sequence ID" value="XM_033734843.1"/>
</dbReference>
<keyword evidence="1" id="KW-1133">Transmembrane helix</keyword>
<name>A0A6A6PIC8_9PEZI</name>
<accession>A0A6A6PIC8</accession>
<sequence>MDHEEEHLLGSEEAEQVVRAEKAAKFQHERRRTLPWVMGGIAGVFAISTLLLLAALVWRKDGFTDGSKDATYPDPTVPDHSNHTELLSLTSPDGKFYTMWWSTADAYNGNVIPHPRKQDVFLMVAHERYDGAGAHKRHELFCEAHFQGNYLVCANDAVPLPVSDPVPNTCPEPFQRRDGGPRDARVFYGPDHPYVIYGSLSQYTCIGLWVQDARMLLEPFRSEREFVEVYNEITEIGRPEPWSVIEKNYFLFWSEGKRYAHYNLYPERHFAELDDDGTAGTDLALVTAEQDGQCIAKYMPELGPGKESIHQATNSLSITLCKRSDVNCEPDENNTFIMEIFHHKTYFNFHGVYEPYVVLFQSVAPFAIHAISTRPLWIHGRTALTEKTRSAQYRGPGKTIPSGHTEMFYITSINWRTVGQHYHGYLDDPVFLGFGIEDTRSGVMDVRAGDLMHGLAYC</sequence>
<dbReference type="Proteomes" id="UP000799767">
    <property type="component" value="Unassembled WGS sequence"/>
</dbReference>
<evidence type="ECO:0000313" key="3">
    <source>
        <dbReference type="Proteomes" id="UP000799767"/>
    </source>
</evidence>
<keyword evidence="1" id="KW-0812">Transmembrane</keyword>
<organism evidence="2 3">
    <name type="scientific">Neohortaea acidophila</name>
    <dbReference type="NCBI Taxonomy" id="245834"/>
    <lineage>
        <taxon>Eukaryota</taxon>
        <taxon>Fungi</taxon>
        <taxon>Dikarya</taxon>
        <taxon>Ascomycota</taxon>
        <taxon>Pezizomycotina</taxon>
        <taxon>Dothideomycetes</taxon>
        <taxon>Dothideomycetidae</taxon>
        <taxon>Mycosphaerellales</taxon>
        <taxon>Teratosphaeriaceae</taxon>
        <taxon>Neohortaea</taxon>
    </lineage>
</organism>
<reference evidence="2" key="1">
    <citation type="journal article" date="2020" name="Stud. Mycol.">
        <title>101 Dothideomycetes genomes: a test case for predicting lifestyles and emergence of pathogens.</title>
        <authorList>
            <person name="Haridas S."/>
            <person name="Albert R."/>
            <person name="Binder M."/>
            <person name="Bloem J."/>
            <person name="Labutti K."/>
            <person name="Salamov A."/>
            <person name="Andreopoulos B."/>
            <person name="Baker S."/>
            <person name="Barry K."/>
            <person name="Bills G."/>
            <person name="Bluhm B."/>
            <person name="Cannon C."/>
            <person name="Castanera R."/>
            <person name="Culley D."/>
            <person name="Daum C."/>
            <person name="Ezra D."/>
            <person name="Gonzalez J."/>
            <person name="Henrissat B."/>
            <person name="Kuo A."/>
            <person name="Liang C."/>
            <person name="Lipzen A."/>
            <person name="Lutzoni F."/>
            <person name="Magnuson J."/>
            <person name="Mondo S."/>
            <person name="Nolan M."/>
            <person name="Ohm R."/>
            <person name="Pangilinan J."/>
            <person name="Park H.-J."/>
            <person name="Ramirez L."/>
            <person name="Alfaro M."/>
            <person name="Sun H."/>
            <person name="Tritt A."/>
            <person name="Yoshinaga Y."/>
            <person name="Zwiers L.-H."/>
            <person name="Turgeon B."/>
            <person name="Goodwin S."/>
            <person name="Spatafora J."/>
            <person name="Crous P."/>
            <person name="Grigoriev I."/>
        </authorList>
    </citation>
    <scope>NUCLEOTIDE SEQUENCE</scope>
    <source>
        <strain evidence="2">CBS 113389</strain>
    </source>
</reference>
<proteinExistence type="predicted"/>
<feature type="transmembrane region" description="Helical" evidence="1">
    <location>
        <begin position="34"/>
        <end position="58"/>
    </location>
</feature>
<dbReference type="OrthoDB" id="2522565at2759"/>
<keyword evidence="1" id="KW-0472">Membrane</keyword>
<dbReference type="AlphaFoldDB" id="A0A6A6PIC8"/>
<gene>
    <name evidence="2" type="ORF">BDY17DRAFT_305289</name>
</gene>
<keyword evidence="3" id="KW-1185">Reference proteome</keyword>